<dbReference type="Pfam" id="PF01183">
    <property type="entry name" value="Glyco_hydro_25"/>
    <property type="match status" value="1"/>
</dbReference>
<dbReference type="GO" id="GO:0003796">
    <property type="term" value="F:lysozyme activity"/>
    <property type="evidence" value="ECO:0007669"/>
    <property type="project" value="UniProtKB-EC"/>
</dbReference>
<dbReference type="PROSITE" id="PS51904">
    <property type="entry name" value="GLYCOSYL_HYDROL_F25_2"/>
    <property type="match status" value="1"/>
</dbReference>
<evidence type="ECO:0000256" key="2">
    <source>
        <dbReference type="ARBA" id="ARBA00010646"/>
    </source>
</evidence>
<dbReference type="InterPro" id="IPR017853">
    <property type="entry name" value="GH"/>
</dbReference>
<proteinExistence type="inferred from homology"/>
<sequence length="269" mass="30041">MKISIFNFLSKLFTALAHAKEAADNSTAEPAPVSTVDTQSAAPPGWGGPLPYRYIDVSRYQGKITLDGWRKVKAAGYKGVMLKTVSTNPKMSRRADGLYIDPTFETNYRNARAAGLDVGVYYYTYATSEVMADAELALVREAVRGKEITMPVCVDVEENKLKKLSTLDLTNVVAYALEKVETMGFYAQLYTYTGYSYELDMQRLAGRWDVWLADYTGETPKVDYIYHAHQHTSKGSVPGISGNVDLNVTEINYPRIIRKKGLTRLREGT</sequence>
<dbReference type="EMBL" id="BK015357">
    <property type="protein sequence ID" value="DAE02985.1"/>
    <property type="molecule type" value="Genomic_DNA"/>
</dbReference>
<dbReference type="PANTHER" id="PTHR34135">
    <property type="entry name" value="LYSOZYME"/>
    <property type="match status" value="1"/>
</dbReference>
<dbReference type="EC" id="3.2.1.17" evidence="3"/>
<dbReference type="GO" id="GO:0016998">
    <property type="term" value="P:cell wall macromolecule catabolic process"/>
    <property type="evidence" value="ECO:0007669"/>
    <property type="project" value="InterPro"/>
</dbReference>
<protein>
    <recommendedName>
        <fullName evidence="3">lysozyme</fullName>
        <ecNumber evidence="3">3.2.1.17</ecNumber>
    </recommendedName>
</protein>
<reference evidence="4" key="1">
    <citation type="journal article" date="2021" name="Proc. Natl. Acad. Sci. U.S.A.">
        <title>A Catalog of Tens of Thousands of Viruses from Human Metagenomes Reveals Hidden Associations with Chronic Diseases.</title>
        <authorList>
            <person name="Tisza M.J."/>
            <person name="Buck C.B."/>
        </authorList>
    </citation>
    <scope>NUCLEOTIDE SEQUENCE</scope>
    <source>
        <strain evidence="4">Ct0Ci105</strain>
    </source>
</reference>
<evidence type="ECO:0000313" key="4">
    <source>
        <dbReference type="EMBL" id="DAE02985.1"/>
    </source>
</evidence>
<evidence type="ECO:0000256" key="3">
    <source>
        <dbReference type="ARBA" id="ARBA00012732"/>
    </source>
</evidence>
<comment type="catalytic activity">
    <reaction evidence="1">
        <text>Hydrolysis of (1-&gt;4)-beta-linkages between N-acetylmuramic acid and N-acetyl-D-glucosamine residues in a peptidoglycan and between N-acetyl-D-glucosamine residues in chitodextrins.</text>
        <dbReference type="EC" id="3.2.1.17"/>
    </reaction>
</comment>
<comment type="similarity">
    <text evidence="2">Belongs to the glycosyl hydrolase 25 family.</text>
</comment>
<dbReference type="GO" id="GO:0016052">
    <property type="term" value="P:carbohydrate catabolic process"/>
    <property type="evidence" value="ECO:0007669"/>
    <property type="project" value="TreeGrafter"/>
</dbReference>
<dbReference type="Gene3D" id="3.20.20.80">
    <property type="entry name" value="Glycosidases"/>
    <property type="match status" value="1"/>
</dbReference>
<dbReference type="PANTHER" id="PTHR34135:SF2">
    <property type="entry name" value="LYSOZYME"/>
    <property type="match status" value="1"/>
</dbReference>
<dbReference type="InterPro" id="IPR002053">
    <property type="entry name" value="Glyco_hydro_25"/>
</dbReference>
<dbReference type="SUPFAM" id="SSF51445">
    <property type="entry name" value="(Trans)glycosidases"/>
    <property type="match status" value="1"/>
</dbReference>
<evidence type="ECO:0000256" key="1">
    <source>
        <dbReference type="ARBA" id="ARBA00000632"/>
    </source>
</evidence>
<accession>A0A8S5P9B1</accession>
<organism evidence="4">
    <name type="scientific">Siphoviridae sp. ct0Ci105</name>
    <dbReference type="NCBI Taxonomy" id="2825292"/>
    <lineage>
        <taxon>Viruses</taxon>
        <taxon>Duplodnaviria</taxon>
        <taxon>Heunggongvirae</taxon>
        <taxon>Uroviricota</taxon>
        <taxon>Caudoviricetes</taxon>
    </lineage>
</organism>
<dbReference type="GO" id="GO:0009253">
    <property type="term" value="P:peptidoglycan catabolic process"/>
    <property type="evidence" value="ECO:0007669"/>
    <property type="project" value="InterPro"/>
</dbReference>
<name>A0A8S5P9B1_9CAUD</name>